<dbReference type="InterPro" id="IPR047952">
    <property type="entry name" value="Transpos_IS4"/>
</dbReference>
<dbReference type="PANTHER" id="PTHR33258">
    <property type="entry name" value="TRANSPOSASE INSL FOR INSERTION SEQUENCE ELEMENT IS186A-RELATED"/>
    <property type="match status" value="1"/>
</dbReference>
<evidence type="ECO:0000256" key="2">
    <source>
        <dbReference type="ARBA" id="ARBA00010075"/>
    </source>
</evidence>
<dbReference type="InterPro" id="IPR002559">
    <property type="entry name" value="Transposase_11"/>
</dbReference>
<gene>
    <name evidence="7" type="ORF">IG3_05165</name>
</gene>
<feature type="domain" description="Transposase IS4-like" evidence="6">
    <location>
        <begin position="124"/>
        <end position="389"/>
    </location>
</feature>
<name>J9BD38_BACCE</name>
<dbReference type="NCBIfam" id="NF033592">
    <property type="entry name" value="transpos_IS4_1"/>
    <property type="match status" value="1"/>
</dbReference>
<evidence type="ECO:0000256" key="4">
    <source>
        <dbReference type="ARBA" id="ARBA00023125"/>
    </source>
</evidence>
<dbReference type="HOGENOM" id="CLU_042765_0_0_9"/>
<dbReference type="InterPro" id="IPR012337">
    <property type="entry name" value="RNaseH-like_sf"/>
</dbReference>
<dbReference type="EMBL" id="AHDV01000039">
    <property type="protein sequence ID" value="EJV76916.1"/>
    <property type="molecule type" value="Genomic_DNA"/>
</dbReference>
<accession>J9BD38</accession>
<sequence length="495" mass="58082">MAFFMNLSIQDELQLFAEELYEYLTPSFLENLARELGFVQRKRKFSGHDLATICVWISQRVASDSLVRLCSQLHAVTGTLMSPEGLNKRFNKKAVCFLKHIFSSLLKSKICETSVIPSSSIAYFQRIRILDATIFQVPKHLASVYPGSGGCAQTAGIKIQLEYDLHSGQFLNFQVEPGKNNDKTFGTECLSALRPGDLCIRDLGYYSLDDLDQMDQRGVYYISRLKLNSRVYVKNEFPEYFRNGTIKKQSQYIKADLEHIMDTLKPGQSYEIKEAYIGKGKKLFTRVIMYRLTEKQLRERMKKQMYTESKKGITYSKKSKRLSGMNLYVTNTPWEIIPMKQIHNFYSLRWQIEIVFKTWKSLFQIHHWQNIKQERLECHVYGKLIAIFLCSSTMFKMRQLILQKNKQELSEYKAIGMIQDHLSILYQAIQNILRLVVQTKALVRTTIFYIVEVKRRSWVFWDPESVYKTDLLHLPYLNQFLVCWSSRSCIRNENR</sequence>
<evidence type="ECO:0000256" key="1">
    <source>
        <dbReference type="ARBA" id="ARBA00002286"/>
    </source>
</evidence>
<reference evidence="7 8" key="1">
    <citation type="submission" date="2012-04" db="EMBL/GenBank/DDBJ databases">
        <title>The Genome Sequence of Bacillus cereus HuA2-1.</title>
        <authorList>
            <consortium name="The Broad Institute Genome Sequencing Platform"/>
            <consortium name="The Broad Institute Genome Sequencing Center for Infectious Disease"/>
            <person name="Feldgarden M."/>
            <person name="Van der Auwera G.A."/>
            <person name="Mahillon J."/>
            <person name="Duprez V."/>
            <person name="Timmery S."/>
            <person name="Mattelet C."/>
            <person name="Dierick K."/>
            <person name="Sun M."/>
            <person name="Yu Z."/>
            <person name="Zhu L."/>
            <person name="Hu X."/>
            <person name="Shank E.B."/>
            <person name="Swiecicka I."/>
            <person name="Hansen B.M."/>
            <person name="Andrup L."/>
            <person name="Young S.K."/>
            <person name="Zeng Q."/>
            <person name="Gargeya S."/>
            <person name="Fitzgerald M."/>
            <person name="Haas B."/>
            <person name="Abouelleil A."/>
            <person name="Alvarado L."/>
            <person name="Arachchi H.M."/>
            <person name="Berlin A."/>
            <person name="Chapman S.B."/>
            <person name="Goldberg J."/>
            <person name="Griggs A."/>
            <person name="Gujja S."/>
            <person name="Hansen M."/>
            <person name="Howarth C."/>
            <person name="Imamovic A."/>
            <person name="Larimer J."/>
            <person name="McCowen C."/>
            <person name="Montmayeur A."/>
            <person name="Murphy C."/>
            <person name="Neiman D."/>
            <person name="Pearson M."/>
            <person name="Priest M."/>
            <person name="Roberts A."/>
            <person name="Saif S."/>
            <person name="Shea T."/>
            <person name="Sisk P."/>
            <person name="Sykes S."/>
            <person name="Wortman J."/>
            <person name="Nusbaum C."/>
            <person name="Birren B."/>
        </authorList>
    </citation>
    <scope>NUCLEOTIDE SEQUENCE [LARGE SCALE GENOMIC DNA]</scope>
    <source>
        <strain evidence="7 8">HuA2-1</strain>
    </source>
</reference>
<dbReference type="GO" id="GO:0006313">
    <property type="term" value="P:DNA transposition"/>
    <property type="evidence" value="ECO:0007669"/>
    <property type="project" value="InterPro"/>
</dbReference>
<dbReference type="AlphaFoldDB" id="J9BD38"/>
<comment type="function">
    <text evidence="1">Involved in the transposition of the insertion sequence.</text>
</comment>
<keyword evidence="3" id="KW-0815">Transposition</keyword>
<keyword evidence="4" id="KW-0238">DNA-binding</keyword>
<proteinExistence type="inferred from homology"/>
<dbReference type="PATRIC" id="fig|1053201.3.peg.5291"/>
<evidence type="ECO:0000313" key="8">
    <source>
        <dbReference type="Proteomes" id="UP000004136"/>
    </source>
</evidence>
<dbReference type="GO" id="GO:0004803">
    <property type="term" value="F:transposase activity"/>
    <property type="evidence" value="ECO:0007669"/>
    <property type="project" value="InterPro"/>
</dbReference>
<dbReference type="Proteomes" id="UP000004136">
    <property type="component" value="Unassembled WGS sequence"/>
</dbReference>
<evidence type="ECO:0000259" key="6">
    <source>
        <dbReference type="Pfam" id="PF01609"/>
    </source>
</evidence>
<organism evidence="7 8">
    <name type="scientific">Bacillus cereus HuA2-1</name>
    <dbReference type="NCBI Taxonomy" id="1053201"/>
    <lineage>
        <taxon>Bacteria</taxon>
        <taxon>Bacillati</taxon>
        <taxon>Bacillota</taxon>
        <taxon>Bacilli</taxon>
        <taxon>Bacillales</taxon>
        <taxon>Bacillaceae</taxon>
        <taxon>Bacillus</taxon>
        <taxon>Bacillus cereus group</taxon>
    </lineage>
</organism>
<dbReference type="SUPFAM" id="SSF53098">
    <property type="entry name" value="Ribonuclease H-like"/>
    <property type="match status" value="1"/>
</dbReference>
<evidence type="ECO:0000256" key="3">
    <source>
        <dbReference type="ARBA" id="ARBA00022578"/>
    </source>
</evidence>
<evidence type="ECO:0000256" key="5">
    <source>
        <dbReference type="ARBA" id="ARBA00023172"/>
    </source>
</evidence>
<comment type="caution">
    <text evidence="7">The sequence shown here is derived from an EMBL/GenBank/DDBJ whole genome shotgun (WGS) entry which is preliminary data.</text>
</comment>
<dbReference type="GO" id="GO:0003677">
    <property type="term" value="F:DNA binding"/>
    <property type="evidence" value="ECO:0007669"/>
    <property type="project" value="UniProtKB-KW"/>
</dbReference>
<protein>
    <submittedName>
        <fullName evidence="7">Transposase for insertion sequence element IS231E</fullName>
    </submittedName>
</protein>
<dbReference type="PANTHER" id="PTHR33258:SF1">
    <property type="entry name" value="TRANSPOSASE INSL FOR INSERTION SEQUENCE ELEMENT IS186A-RELATED"/>
    <property type="match status" value="1"/>
</dbReference>
<comment type="similarity">
    <text evidence="2">Belongs to the transposase 11 family.</text>
</comment>
<dbReference type="Pfam" id="PF01609">
    <property type="entry name" value="DDE_Tnp_1"/>
    <property type="match status" value="1"/>
</dbReference>
<evidence type="ECO:0000313" key="7">
    <source>
        <dbReference type="EMBL" id="EJV76916.1"/>
    </source>
</evidence>
<keyword evidence="5" id="KW-0233">DNA recombination</keyword>